<keyword evidence="2" id="KW-1185">Reference proteome</keyword>
<gene>
    <name evidence="1" type="ORF">C0029_17390</name>
</gene>
<reference evidence="1 2" key="1">
    <citation type="submission" date="2018-01" db="EMBL/GenBank/DDBJ databases">
        <title>The draft genome sequence of Halioglobus japonicus S1-36.</title>
        <authorList>
            <person name="Du Z.-J."/>
            <person name="Shi M.-J."/>
        </authorList>
    </citation>
    <scope>NUCLEOTIDE SEQUENCE [LARGE SCALE GENOMIC DNA]</scope>
    <source>
        <strain evidence="1 2">S1-36</strain>
    </source>
</reference>
<dbReference type="AlphaFoldDB" id="A0AAP8MBW6"/>
<name>A0AAP8MBW6_9GAMM</name>
<dbReference type="EMBL" id="PKUR01000005">
    <property type="protein sequence ID" value="PLW84774.1"/>
    <property type="molecule type" value="Genomic_DNA"/>
</dbReference>
<dbReference type="Proteomes" id="UP000235162">
    <property type="component" value="Unassembled WGS sequence"/>
</dbReference>
<accession>A0AAP8MBW6</accession>
<proteinExistence type="predicted"/>
<evidence type="ECO:0000313" key="1">
    <source>
        <dbReference type="EMBL" id="PLW84774.1"/>
    </source>
</evidence>
<dbReference type="KEGG" id="hja:BST95_00295"/>
<sequence length="106" mass="12069">MAAIFWGSDELVRQMEEVGISRAQASAIAKGTATMVVQNFDALVTNDYFDARFTASKSELDAKIEKRFVEVNLRFERAEGKFRLLFWMQAITEAAVVLPSLRDYIR</sequence>
<dbReference type="RefSeq" id="WP_084197683.1">
    <property type="nucleotide sequence ID" value="NZ_BMYL01000006.1"/>
</dbReference>
<organism evidence="1 2">
    <name type="scientific">Halioglobus japonicus</name>
    <dbReference type="NCBI Taxonomy" id="930805"/>
    <lineage>
        <taxon>Bacteria</taxon>
        <taxon>Pseudomonadati</taxon>
        <taxon>Pseudomonadota</taxon>
        <taxon>Gammaproteobacteria</taxon>
        <taxon>Cellvibrionales</taxon>
        <taxon>Halieaceae</taxon>
        <taxon>Halioglobus</taxon>
    </lineage>
</organism>
<protein>
    <submittedName>
        <fullName evidence="1">Uncharacterized protein</fullName>
    </submittedName>
</protein>
<comment type="caution">
    <text evidence="1">The sequence shown here is derived from an EMBL/GenBank/DDBJ whole genome shotgun (WGS) entry which is preliminary data.</text>
</comment>
<evidence type="ECO:0000313" key="2">
    <source>
        <dbReference type="Proteomes" id="UP000235162"/>
    </source>
</evidence>